<dbReference type="Gene3D" id="3.30.530.20">
    <property type="match status" value="1"/>
</dbReference>
<dbReference type="InterPro" id="IPR047137">
    <property type="entry name" value="ORF3"/>
</dbReference>
<dbReference type="Proteomes" id="UP000076720">
    <property type="component" value="Chromosome"/>
</dbReference>
<dbReference type="SUPFAM" id="SSF55961">
    <property type="entry name" value="Bet v1-like"/>
    <property type="match status" value="1"/>
</dbReference>
<evidence type="ECO:0000259" key="2">
    <source>
        <dbReference type="Pfam" id="PF03364"/>
    </source>
</evidence>
<feature type="domain" description="Coenzyme Q-binding protein COQ10 START" evidence="2">
    <location>
        <begin position="117"/>
        <end position="240"/>
    </location>
</feature>
<proteinExistence type="predicted"/>
<name>A0ABN4P784_STRAM</name>
<feature type="region of interest" description="Disordered" evidence="1">
    <location>
        <begin position="264"/>
        <end position="339"/>
    </location>
</feature>
<dbReference type="RefSeq" id="WP_063482381.1">
    <property type="nucleotide sequence ID" value="NZ_CP012949.1"/>
</dbReference>
<sequence>MAKTEEKSTPADASGLDRLKEQVAAYATAQGQRMADKAGGKISDLAQGLGDVGDGNSTLLNVGKRVLGEGDSPVKAFLGEKTGEVKDKVVDTVKGAFGRGGKAGSVKVTNIVEVVDVGKPLRTVYDRWTQLEEFSSFTKGVQSVSQSDETESDWKAKIAFSSRSWKATVQEQIPDKRIVWNSEGAKGTTRGAVSFHELAPELTRVVAVVEYYPSGFFEKTGNIWRAQGRRLRLDLKHFLRYATLSDDEDLEGWRGEIRDGEVVRSHEEGLEADGRDDEDQDEKEQEDEKDQDEKEQDDEEQDDESEEGDADNGDDRYEDDEEDDEEDEDDEEYEDDEDR</sequence>
<dbReference type="PANTHER" id="PTHR33824">
    <property type="entry name" value="POLYKETIDE CYCLASE/DEHYDRASE AND LIPID TRANSPORT SUPERFAMILY PROTEIN"/>
    <property type="match status" value="1"/>
</dbReference>
<dbReference type="PANTHER" id="PTHR33824:SF7">
    <property type="entry name" value="POLYKETIDE CYCLASE_DEHYDRASE AND LIPID TRANSPORT SUPERFAMILY PROTEIN"/>
    <property type="match status" value="1"/>
</dbReference>
<dbReference type="CDD" id="cd07817">
    <property type="entry name" value="SRPBCC_8"/>
    <property type="match status" value="1"/>
</dbReference>
<dbReference type="EMBL" id="CP012949">
    <property type="protein sequence ID" value="ANB07116.1"/>
    <property type="molecule type" value="Genomic_DNA"/>
</dbReference>
<accession>A0ABN4P784</accession>
<evidence type="ECO:0000313" key="3">
    <source>
        <dbReference type="EMBL" id="ANB07116.1"/>
    </source>
</evidence>
<dbReference type="Pfam" id="PF03364">
    <property type="entry name" value="Polyketide_cyc"/>
    <property type="match status" value="1"/>
</dbReference>
<organism evidence="3 4">
    <name type="scientific">Streptomyces ambofaciens</name>
    <dbReference type="NCBI Taxonomy" id="1889"/>
    <lineage>
        <taxon>Bacteria</taxon>
        <taxon>Bacillati</taxon>
        <taxon>Actinomycetota</taxon>
        <taxon>Actinomycetes</taxon>
        <taxon>Kitasatosporales</taxon>
        <taxon>Streptomycetaceae</taxon>
        <taxon>Streptomyces</taxon>
    </lineage>
</organism>
<dbReference type="InterPro" id="IPR023393">
    <property type="entry name" value="START-like_dom_sf"/>
</dbReference>
<gene>
    <name evidence="3" type="ORF">SAM40697_3158</name>
</gene>
<feature type="compositionally biased region" description="Acidic residues" evidence="1">
    <location>
        <begin position="274"/>
        <end position="339"/>
    </location>
</feature>
<keyword evidence="4" id="KW-1185">Reference proteome</keyword>
<evidence type="ECO:0000256" key="1">
    <source>
        <dbReference type="SAM" id="MobiDB-lite"/>
    </source>
</evidence>
<feature type="compositionally biased region" description="Basic and acidic residues" evidence="1">
    <location>
        <begin position="264"/>
        <end position="273"/>
    </location>
</feature>
<protein>
    <submittedName>
        <fullName evidence="3">Polyketide cyclase</fullName>
    </submittedName>
</protein>
<evidence type="ECO:0000313" key="4">
    <source>
        <dbReference type="Proteomes" id="UP000076720"/>
    </source>
</evidence>
<reference evidence="4" key="1">
    <citation type="submission" date="2015-10" db="EMBL/GenBank/DDBJ databases">
        <title>Complete genome sequence of Streptomyces ambofaciens DSM 40697.</title>
        <authorList>
            <person name="Thibessard A."/>
            <person name="Leblond P."/>
        </authorList>
    </citation>
    <scope>NUCLEOTIDE SEQUENCE [LARGE SCALE GENOMIC DNA]</scope>
    <source>
        <strain evidence="4">DSM 40697</strain>
    </source>
</reference>
<dbReference type="InterPro" id="IPR005031">
    <property type="entry name" value="COQ10_START"/>
</dbReference>
<reference evidence="3 4" key="2">
    <citation type="journal article" date="2016" name="Genome Announc.">
        <title>Complete Genome Sequence of Streptomyces ambofaciens DSM 40697, a Paradigm for Genome Plasticity Studies.</title>
        <authorList>
            <person name="Thibessard A."/>
            <person name="Leblond P."/>
        </authorList>
    </citation>
    <scope>NUCLEOTIDE SEQUENCE [LARGE SCALE GENOMIC DNA]</scope>
    <source>
        <strain evidence="3 4">DSM 40697</strain>
    </source>
</reference>